<dbReference type="Proteomes" id="UP001152888">
    <property type="component" value="Unassembled WGS sequence"/>
</dbReference>
<feature type="domain" description="CTLH" evidence="8">
    <location>
        <begin position="23"/>
        <end position="80"/>
    </location>
</feature>
<proteinExistence type="predicted"/>
<keyword evidence="5" id="KW-0862">Zinc</keyword>
<keyword evidence="11" id="KW-1185">Reference proteome</keyword>
<dbReference type="Pfam" id="PF10607">
    <property type="entry name" value="CTLH"/>
    <property type="match status" value="1"/>
</dbReference>
<dbReference type="AlphaFoldDB" id="A0A9P0KIC5"/>
<dbReference type="GO" id="GO:0043161">
    <property type="term" value="P:proteasome-mediated ubiquitin-dependent protein catabolic process"/>
    <property type="evidence" value="ECO:0007669"/>
    <property type="project" value="InterPro"/>
</dbReference>
<evidence type="ECO:0000256" key="2">
    <source>
        <dbReference type="ARBA" id="ARBA00022490"/>
    </source>
</evidence>
<dbReference type="PANTHER" id="PTHR12170">
    <property type="entry name" value="MACROPHAGE ERYTHROBLAST ATTACHER-RELATED"/>
    <property type="match status" value="1"/>
</dbReference>
<dbReference type="SMART" id="SM00757">
    <property type="entry name" value="CRA"/>
    <property type="match status" value="1"/>
</dbReference>
<dbReference type="InterPro" id="IPR006595">
    <property type="entry name" value="CTLH_C"/>
</dbReference>
<dbReference type="FunFam" id="3.30.40.10:FF:000143">
    <property type="entry name" value="Regulator of gluconeogenesis Rmd5"/>
    <property type="match status" value="1"/>
</dbReference>
<evidence type="ECO:0000256" key="4">
    <source>
        <dbReference type="ARBA" id="ARBA00022771"/>
    </source>
</evidence>
<dbReference type="InterPro" id="IPR045098">
    <property type="entry name" value="Fyv10_fam"/>
</dbReference>
<dbReference type="GO" id="GO:0034657">
    <property type="term" value="C:GID complex"/>
    <property type="evidence" value="ECO:0007669"/>
    <property type="project" value="TreeGrafter"/>
</dbReference>
<dbReference type="SUPFAM" id="SSF57850">
    <property type="entry name" value="RING/U-box"/>
    <property type="match status" value="1"/>
</dbReference>
<dbReference type="InterPro" id="IPR013144">
    <property type="entry name" value="CRA_dom"/>
</dbReference>
<dbReference type="Pfam" id="PF13445">
    <property type="entry name" value="zf-RING_UBOX"/>
    <property type="match status" value="1"/>
</dbReference>
<reference evidence="10" key="1">
    <citation type="submission" date="2022-03" db="EMBL/GenBank/DDBJ databases">
        <authorList>
            <person name="Sayadi A."/>
        </authorList>
    </citation>
    <scope>NUCLEOTIDE SEQUENCE</scope>
</reference>
<keyword evidence="2" id="KW-0963">Cytoplasm</keyword>
<sequence length="262" mass="29898">MHDVADELAKEADITPEPHEKEPFTELNHILDRLKNKDLEPALAWATAHHDNLEAQNSSLEFMLHRLKFIELLKQGALYQTEAISYARTHFRKFVRRHEKDIQTLMGMLLYIPNGINASPYGSILGTEMWMEIYELFMRDACQMLGVCVNSPLTTCINAGCIAIPALHNIKQVMMQRQVTGIWSGKDELPIEIDLGNENKYHSMFACPILRQQSTQFNPPMRLVCGHVISRDALNKLCSGNKLKCPYCPIEQAPADARLIYF</sequence>
<organism evidence="10 11">
    <name type="scientific">Acanthoscelides obtectus</name>
    <name type="common">Bean weevil</name>
    <name type="synonym">Bruchus obtectus</name>
    <dbReference type="NCBI Taxonomy" id="200917"/>
    <lineage>
        <taxon>Eukaryota</taxon>
        <taxon>Metazoa</taxon>
        <taxon>Ecdysozoa</taxon>
        <taxon>Arthropoda</taxon>
        <taxon>Hexapoda</taxon>
        <taxon>Insecta</taxon>
        <taxon>Pterygota</taxon>
        <taxon>Neoptera</taxon>
        <taxon>Endopterygota</taxon>
        <taxon>Coleoptera</taxon>
        <taxon>Polyphaga</taxon>
        <taxon>Cucujiformia</taxon>
        <taxon>Chrysomeloidea</taxon>
        <taxon>Chrysomelidae</taxon>
        <taxon>Bruchinae</taxon>
        <taxon>Bruchini</taxon>
        <taxon>Acanthoscelides</taxon>
    </lineage>
</organism>
<evidence type="ECO:0000313" key="10">
    <source>
        <dbReference type="EMBL" id="CAH1975345.1"/>
    </source>
</evidence>
<evidence type="ECO:0000256" key="1">
    <source>
        <dbReference type="ARBA" id="ARBA00004496"/>
    </source>
</evidence>
<comment type="subcellular location">
    <subcellularLocation>
        <location evidence="1">Cytoplasm</location>
    </subcellularLocation>
</comment>
<dbReference type="InterPro" id="IPR024964">
    <property type="entry name" value="CTLH/CRA"/>
</dbReference>
<evidence type="ECO:0000256" key="3">
    <source>
        <dbReference type="ARBA" id="ARBA00022723"/>
    </source>
</evidence>
<name>A0A9P0KIC5_ACAOB</name>
<dbReference type="GO" id="GO:0008270">
    <property type="term" value="F:zinc ion binding"/>
    <property type="evidence" value="ECO:0007669"/>
    <property type="project" value="UniProtKB-KW"/>
</dbReference>
<dbReference type="OrthoDB" id="1933281at2759"/>
<evidence type="ECO:0000259" key="9">
    <source>
        <dbReference type="PROSITE" id="PS51867"/>
    </source>
</evidence>
<dbReference type="PANTHER" id="PTHR12170:SF3">
    <property type="entry name" value="GH10162P"/>
    <property type="match status" value="1"/>
</dbReference>
<protein>
    <submittedName>
        <fullName evidence="10">Uncharacterized protein</fullName>
    </submittedName>
</protein>
<feature type="domain" description="RING-Gid-type" evidence="9">
    <location>
        <begin position="207"/>
        <end position="248"/>
    </location>
</feature>
<evidence type="ECO:0000259" key="8">
    <source>
        <dbReference type="PROSITE" id="PS50897"/>
    </source>
</evidence>
<dbReference type="PROSITE" id="PS51867">
    <property type="entry name" value="ZF_RING_GID"/>
    <property type="match status" value="1"/>
</dbReference>
<keyword evidence="3" id="KW-0479">Metal-binding</keyword>
<dbReference type="Gene3D" id="3.30.40.10">
    <property type="entry name" value="Zinc/RING finger domain, C3HC4 (zinc finger)"/>
    <property type="match status" value="1"/>
</dbReference>
<dbReference type="GO" id="GO:0061630">
    <property type="term" value="F:ubiquitin protein ligase activity"/>
    <property type="evidence" value="ECO:0007669"/>
    <property type="project" value="InterPro"/>
</dbReference>
<evidence type="ECO:0000256" key="6">
    <source>
        <dbReference type="PROSITE-ProRule" id="PRU01215"/>
    </source>
</evidence>
<feature type="zinc finger region" description="RING-Gid-type" evidence="6">
    <location>
        <begin position="207"/>
        <end position="248"/>
    </location>
</feature>
<gene>
    <name evidence="10" type="ORF">ACAOBT_LOCUS11569</name>
</gene>
<keyword evidence="4 6" id="KW-0863">Zinc-finger</keyword>
<evidence type="ECO:0000256" key="5">
    <source>
        <dbReference type="ARBA" id="ARBA00022833"/>
    </source>
</evidence>
<dbReference type="InterPro" id="IPR044063">
    <property type="entry name" value="ZF_RING_GID"/>
</dbReference>
<dbReference type="PROSITE" id="PS50897">
    <property type="entry name" value="CTLH"/>
    <property type="match status" value="1"/>
</dbReference>
<comment type="caution">
    <text evidence="10">The sequence shown here is derived from an EMBL/GenBank/DDBJ whole genome shotgun (WGS) entry which is preliminary data.</text>
</comment>
<dbReference type="InterPro" id="IPR013083">
    <property type="entry name" value="Znf_RING/FYVE/PHD"/>
</dbReference>
<dbReference type="EMBL" id="CAKOFQ010006835">
    <property type="protein sequence ID" value="CAH1975345.1"/>
    <property type="molecule type" value="Genomic_DNA"/>
</dbReference>
<evidence type="ECO:0000313" key="11">
    <source>
        <dbReference type="Proteomes" id="UP001152888"/>
    </source>
</evidence>
<dbReference type="GO" id="GO:0005737">
    <property type="term" value="C:cytoplasm"/>
    <property type="evidence" value="ECO:0007669"/>
    <property type="project" value="UniProtKB-SubCell"/>
</dbReference>
<feature type="region of interest" description="Disordered" evidence="7">
    <location>
        <begin position="1"/>
        <end position="20"/>
    </location>
</feature>
<dbReference type="InterPro" id="IPR027370">
    <property type="entry name" value="Znf-RING_euk"/>
</dbReference>
<dbReference type="SMART" id="SM00668">
    <property type="entry name" value="CTLH"/>
    <property type="match status" value="1"/>
</dbReference>
<evidence type="ECO:0000256" key="7">
    <source>
        <dbReference type="SAM" id="MobiDB-lite"/>
    </source>
</evidence>
<accession>A0A9P0KIC5</accession>
<dbReference type="GO" id="GO:0005634">
    <property type="term" value="C:nucleus"/>
    <property type="evidence" value="ECO:0007669"/>
    <property type="project" value="TreeGrafter"/>
</dbReference>